<evidence type="ECO:0008006" key="4">
    <source>
        <dbReference type="Google" id="ProtNLM"/>
    </source>
</evidence>
<protein>
    <recommendedName>
        <fullName evidence="4">Biogenesis of lysosome-related organelles complex 1 subunit 3</fullName>
    </recommendedName>
</protein>
<evidence type="ECO:0000313" key="2">
    <source>
        <dbReference type="EMBL" id="KAJ1526747.1"/>
    </source>
</evidence>
<keyword evidence="3" id="KW-1185">Reference proteome</keyword>
<gene>
    <name evidence="2" type="ORF">ONE63_008326</name>
</gene>
<dbReference type="Proteomes" id="UP001075354">
    <property type="component" value="Chromosome 6"/>
</dbReference>
<dbReference type="EMBL" id="JAPTSV010000006">
    <property type="protein sequence ID" value="KAJ1526747.1"/>
    <property type="molecule type" value="Genomic_DNA"/>
</dbReference>
<organism evidence="2 3">
    <name type="scientific">Megalurothrips usitatus</name>
    <name type="common">bean blossom thrips</name>
    <dbReference type="NCBI Taxonomy" id="439358"/>
    <lineage>
        <taxon>Eukaryota</taxon>
        <taxon>Metazoa</taxon>
        <taxon>Ecdysozoa</taxon>
        <taxon>Arthropoda</taxon>
        <taxon>Hexapoda</taxon>
        <taxon>Insecta</taxon>
        <taxon>Pterygota</taxon>
        <taxon>Neoptera</taxon>
        <taxon>Paraneoptera</taxon>
        <taxon>Thysanoptera</taxon>
        <taxon>Terebrantia</taxon>
        <taxon>Thripoidea</taxon>
        <taxon>Thripidae</taxon>
        <taxon>Megalurothrips</taxon>
    </lineage>
</organism>
<name>A0AAV7XSN2_9NEOP</name>
<reference evidence="2" key="1">
    <citation type="submission" date="2022-12" db="EMBL/GenBank/DDBJ databases">
        <title>Chromosome-level genome assembly of the bean flower thrips Megalurothrips usitatus.</title>
        <authorList>
            <person name="Ma L."/>
            <person name="Liu Q."/>
            <person name="Li H."/>
            <person name="Cai W."/>
        </authorList>
    </citation>
    <scope>NUCLEOTIDE SEQUENCE</scope>
    <source>
        <strain evidence="2">Cailab_2022a</strain>
    </source>
</reference>
<sequence length="203" mass="20433">MSEASPEDGGGGYGSAFALGASAASVDDEDGVDFNPEDYSEMAAALSEQPDDGDPLSLGQGAGQGAATTAAARSLAVSAAIKVLDTQLYVVRGLAVAAIRAGQAVITARNKVTDARAQLAARLLSSRLRAMRSAKLRALDAVVRIGLAMSRSLGSAGVDAADASRDVLVTAVAARLQAIRSVAEAGLTLGRTLLQDLLGLPPS</sequence>
<comment type="caution">
    <text evidence="2">The sequence shown here is derived from an EMBL/GenBank/DDBJ whole genome shotgun (WGS) entry which is preliminary data.</text>
</comment>
<feature type="region of interest" description="Disordered" evidence="1">
    <location>
        <begin position="27"/>
        <end position="63"/>
    </location>
</feature>
<feature type="compositionally biased region" description="Acidic residues" evidence="1">
    <location>
        <begin position="27"/>
        <end position="40"/>
    </location>
</feature>
<evidence type="ECO:0000313" key="3">
    <source>
        <dbReference type="Proteomes" id="UP001075354"/>
    </source>
</evidence>
<proteinExistence type="predicted"/>
<dbReference type="AlphaFoldDB" id="A0AAV7XSN2"/>
<accession>A0AAV7XSN2</accession>
<evidence type="ECO:0000256" key="1">
    <source>
        <dbReference type="SAM" id="MobiDB-lite"/>
    </source>
</evidence>